<evidence type="ECO:0000313" key="2">
    <source>
        <dbReference type="EMBL" id="ELK06599.1"/>
    </source>
</evidence>
<dbReference type="Proteomes" id="UP000010552">
    <property type="component" value="Unassembled WGS sequence"/>
</dbReference>
<feature type="compositionally biased region" description="Basic and acidic residues" evidence="1">
    <location>
        <begin position="1"/>
        <end position="10"/>
    </location>
</feature>
<name>L5K4F4_PTEAL</name>
<organism evidence="2 3">
    <name type="scientific">Pteropus alecto</name>
    <name type="common">Black flying fox</name>
    <dbReference type="NCBI Taxonomy" id="9402"/>
    <lineage>
        <taxon>Eukaryota</taxon>
        <taxon>Metazoa</taxon>
        <taxon>Chordata</taxon>
        <taxon>Craniata</taxon>
        <taxon>Vertebrata</taxon>
        <taxon>Euteleostomi</taxon>
        <taxon>Mammalia</taxon>
        <taxon>Eutheria</taxon>
        <taxon>Laurasiatheria</taxon>
        <taxon>Chiroptera</taxon>
        <taxon>Yinpterochiroptera</taxon>
        <taxon>Pteropodoidea</taxon>
        <taxon>Pteropodidae</taxon>
        <taxon>Pteropodinae</taxon>
        <taxon>Pteropus</taxon>
    </lineage>
</organism>
<sequence>MRWKSREKAEAASGGLAGVAAGRAVSGGDTDPETAPIQGPWVPGKRLPSAGKGLVSLRPRRSCAVSLRTLEEHLEECACCTEVRTEHCDKFS</sequence>
<feature type="region of interest" description="Disordered" evidence="1">
    <location>
        <begin position="1"/>
        <end position="53"/>
    </location>
</feature>
<keyword evidence="3" id="KW-1185">Reference proteome</keyword>
<dbReference type="InParanoid" id="L5K4F4"/>
<dbReference type="EMBL" id="KB031030">
    <property type="protein sequence ID" value="ELK06599.1"/>
    <property type="molecule type" value="Genomic_DNA"/>
</dbReference>
<evidence type="ECO:0000256" key="1">
    <source>
        <dbReference type="SAM" id="MobiDB-lite"/>
    </source>
</evidence>
<accession>L5K4F4</accession>
<reference evidence="3" key="1">
    <citation type="journal article" date="2013" name="Science">
        <title>Comparative analysis of bat genomes provides insight into the evolution of flight and immunity.</title>
        <authorList>
            <person name="Zhang G."/>
            <person name="Cowled C."/>
            <person name="Shi Z."/>
            <person name="Huang Z."/>
            <person name="Bishop-Lilly K.A."/>
            <person name="Fang X."/>
            <person name="Wynne J.W."/>
            <person name="Xiong Z."/>
            <person name="Baker M.L."/>
            <person name="Zhao W."/>
            <person name="Tachedjian M."/>
            <person name="Zhu Y."/>
            <person name="Zhou P."/>
            <person name="Jiang X."/>
            <person name="Ng J."/>
            <person name="Yang L."/>
            <person name="Wu L."/>
            <person name="Xiao J."/>
            <person name="Feng Y."/>
            <person name="Chen Y."/>
            <person name="Sun X."/>
            <person name="Zhang Y."/>
            <person name="Marsh G.A."/>
            <person name="Crameri G."/>
            <person name="Broder C.C."/>
            <person name="Frey K.G."/>
            <person name="Wang L.F."/>
            <person name="Wang J."/>
        </authorList>
    </citation>
    <scope>NUCLEOTIDE SEQUENCE [LARGE SCALE GENOMIC DNA]</scope>
</reference>
<dbReference type="AlphaFoldDB" id="L5K4F4"/>
<proteinExistence type="predicted"/>
<feature type="compositionally biased region" description="Low complexity" evidence="1">
    <location>
        <begin position="11"/>
        <end position="28"/>
    </location>
</feature>
<gene>
    <name evidence="2" type="ORF">PAL_GLEAN10022959</name>
</gene>
<protein>
    <submittedName>
        <fullName evidence="2">Uncharacterized protein</fullName>
    </submittedName>
</protein>
<evidence type="ECO:0000313" key="3">
    <source>
        <dbReference type="Proteomes" id="UP000010552"/>
    </source>
</evidence>